<comment type="caution">
    <text evidence="2">The sequence shown here is derived from an EMBL/GenBank/DDBJ whole genome shotgun (WGS) entry which is preliminary data.</text>
</comment>
<feature type="region of interest" description="Disordered" evidence="1">
    <location>
        <begin position="63"/>
        <end position="83"/>
    </location>
</feature>
<dbReference type="GeneID" id="92099677"/>
<accession>A0ABR1ST50</accession>
<organism evidence="2 3">
    <name type="scientific">Apiospora phragmitis</name>
    <dbReference type="NCBI Taxonomy" id="2905665"/>
    <lineage>
        <taxon>Eukaryota</taxon>
        <taxon>Fungi</taxon>
        <taxon>Dikarya</taxon>
        <taxon>Ascomycota</taxon>
        <taxon>Pezizomycotina</taxon>
        <taxon>Sordariomycetes</taxon>
        <taxon>Xylariomycetidae</taxon>
        <taxon>Amphisphaeriales</taxon>
        <taxon>Apiosporaceae</taxon>
        <taxon>Apiospora</taxon>
    </lineage>
</organism>
<evidence type="ECO:0000256" key="1">
    <source>
        <dbReference type="SAM" id="MobiDB-lite"/>
    </source>
</evidence>
<proteinExistence type="predicted"/>
<evidence type="ECO:0000313" key="2">
    <source>
        <dbReference type="EMBL" id="KAK8036708.1"/>
    </source>
</evidence>
<name>A0ABR1ST50_9PEZI</name>
<dbReference type="RefSeq" id="XP_066707526.1">
    <property type="nucleotide sequence ID" value="XM_066866612.1"/>
</dbReference>
<reference evidence="2 3" key="1">
    <citation type="submission" date="2023-01" db="EMBL/GenBank/DDBJ databases">
        <title>Analysis of 21 Apiospora genomes using comparative genomics revels a genus with tremendous synthesis potential of carbohydrate active enzymes and secondary metabolites.</title>
        <authorList>
            <person name="Sorensen T."/>
        </authorList>
    </citation>
    <scope>NUCLEOTIDE SEQUENCE [LARGE SCALE GENOMIC DNA]</scope>
    <source>
        <strain evidence="2 3">CBS 135458</strain>
    </source>
</reference>
<keyword evidence="3" id="KW-1185">Reference proteome</keyword>
<protein>
    <submittedName>
        <fullName evidence="2">Uncharacterized protein</fullName>
    </submittedName>
</protein>
<gene>
    <name evidence="2" type="ORF">PG994_015205</name>
</gene>
<sequence length="83" mass="9319">MDGLETWAKDFETILRSVLESERSVSSIAYYVAYRISYANKDAADRITRCPKKDVTDLSDNNKIVLIPPDTPTPVGQNGVRRS</sequence>
<dbReference type="Proteomes" id="UP001480595">
    <property type="component" value="Unassembled WGS sequence"/>
</dbReference>
<dbReference type="EMBL" id="JAQQWL010000018">
    <property type="protein sequence ID" value="KAK8036708.1"/>
    <property type="molecule type" value="Genomic_DNA"/>
</dbReference>
<evidence type="ECO:0000313" key="3">
    <source>
        <dbReference type="Proteomes" id="UP001480595"/>
    </source>
</evidence>